<evidence type="ECO:0000256" key="2">
    <source>
        <dbReference type="ARBA" id="ARBA00022801"/>
    </source>
</evidence>
<feature type="domain" description="Nudix hydrolase" evidence="3">
    <location>
        <begin position="42"/>
        <end position="175"/>
    </location>
</feature>
<dbReference type="SUPFAM" id="SSF55811">
    <property type="entry name" value="Nudix"/>
    <property type="match status" value="1"/>
</dbReference>
<evidence type="ECO:0000256" key="1">
    <source>
        <dbReference type="ARBA" id="ARBA00001946"/>
    </source>
</evidence>
<dbReference type="Pfam" id="PF00293">
    <property type="entry name" value="NUDIX"/>
    <property type="match status" value="1"/>
</dbReference>
<accession>A0A830FFB4</accession>
<dbReference type="OrthoDB" id="104705at2157"/>
<dbReference type="Proteomes" id="UP000607197">
    <property type="component" value="Unassembled WGS sequence"/>
</dbReference>
<gene>
    <name evidence="4" type="ORF">GCM10009039_02360</name>
</gene>
<dbReference type="AlphaFoldDB" id="A0A830FFB4"/>
<dbReference type="PANTHER" id="PTHR11839:SF18">
    <property type="entry name" value="NUDIX HYDROLASE DOMAIN-CONTAINING PROTEIN"/>
    <property type="match status" value="1"/>
</dbReference>
<sequence>MTEDLAWETTDARVAYECPGFDVVNEDVTLPDGTETDFDYLADDPAVVVLPFTPDGDVVLVEEWRQAVKHVNRGLPAGGIEPEDETYRAAARRELEEETGYTADALEPLGSFEPANGISDAEHHYFVAAGCTPDADQVLDFNESIRPTTMAYDALLDAVEENAITDGRTALGVTYFELFGSRPEC</sequence>
<proteinExistence type="predicted"/>
<keyword evidence="5" id="KW-1185">Reference proteome</keyword>
<organism evidence="4 5">
    <name type="scientific">Halocalculus aciditolerans</name>
    <dbReference type="NCBI Taxonomy" id="1383812"/>
    <lineage>
        <taxon>Archaea</taxon>
        <taxon>Methanobacteriati</taxon>
        <taxon>Methanobacteriota</taxon>
        <taxon>Stenosarchaea group</taxon>
        <taxon>Halobacteria</taxon>
        <taxon>Halobacteriales</taxon>
        <taxon>Halobacteriaceae</taxon>
        <taxon>Halocalculus</taxon>
    </lineage>
</organism>
<dbReference type="GO" id="GO:0019693">
    <property type="term" value="P:ribose phosphate metabolic process"/>
    <property type="evidence" value="ECO:0007669"/>
    <property type="project" value="TreeGrafter"/>
</dbReference>
<dbReference type="CDD" id="cd03424">
    <property type="entry name" value="NUDIX_ADPRase_Nudt5_UGPPase_Nudt14"/>
    <property type="match status" value="1"/>
</dbReference>
<comment type="caution">
    <text evidence="4">The sequence shown here is derived from an EMBL/GenBank/DDBJ whole genome shotgun (WGS) entry which is preliminary data.</text>
</comment>
<dbReference type="InterPro" id="IPR000086">
    <property type="entry name" value="NUDIX_hydrolase_dom"/>
</dbReference>
<comment type="cofactor">
    <cofactor evidence="1">
        <name>Mg(2+)</name>
        <dbReference type="ChEBI" id="CHEBI:18420"/>
    </cofactor>
</comment>
<evidence type="ECO:0000313" key="5">
    <source>
        <dbReference type="Proteomes" id="UP000607197"/>
    </source>
</evidence>
<name>A0A830FFB4_9EURY</name>
<evidence type="ECO:0000313" key="4">
    <source>
        <dbReference type="EMBL" id="GGL47650.1"/>
    </source>
</evidence>
<dbReference type="GO" id="GO:0016787">
    <property type="term" value="F:hydrolase activity"/>
    <property type="evidence" value="ECO:0007669"/>
    <property type="project" value="UniProtKB-KW"/>
</dbReference>
<dbReference type="Gene3D" id="3.90.79.10">
    <property type="entry name" value="Nucleoside Triphosphate Pyrophosphohydrolase"/>
    <property type="match status" value="1"/>
</dbReference>
<dbReference type="GO" id="GO:0006753">
    <property type="term" value="P:nucleoside phosphate metabolic process"/>
    <property type="evidence" value="ECO:0007669"/>
    <property type="project" value="TreeGrafter"/>
</dbReference>
<protein>
    <submittedName>
        <fullName evidence="4">NUDIX hydrolase</fullName>
    </submittedName>
</protein>
<keyword evidence="2 4" id="KW-0378">Hydrolase</keyword>
<dbReference type="RefSeq" id="WP_188975009.1">
    <property type="nucleotide sequence ID" value="NZ_BMPG01000001.1"/>
</dbReference>
<dbReference type="PANTHER" id="PTHR11839">
    <property type="entry name" value="UDP/ADP-SUGAR PYROPHOSPHATASE"/>
    <property type="match status" value="1"/>
</dbReference>
<dbReference type="EMBL" id="BMPG01000001">
    <property type="protein sequence ID" value="GGL47650.1"/>
    <property type="molecule type" value="Genomic_DNA"/>
</dbReference>
<reference evidence="4" key="2">
    <citation type="submission" date="2020-09" db="EMBL/GenBank/DDBJ databases">
        <authorList>
            <person name="Sun Q."/>
            <person name="Ohkuma M."/>
        </authorList>
    </citation>
    <scope>NUCLEOTIDE SEQUENCE</scope>
    <source>
        <strain evidence="4">JCM 19596</strain>
    </source>
</reference>
<dbReference type="InterPro" id="IPR015797">
    <property type="entry name" value="NUDIX_hydrolase-like_dom_sf"/>
</dbReference>
<evidence type="ECO:0000259" key="3">
    <source>
        <dbReference type="PROSITE" id="PS51462"/>
    </source>
</evidence>
<dbReference type="PROSITE" id="PS00893">
    <property type="entry name" value="NUDIX_BOX"/>
    <property type="match status" value="1"/>
</dbReference>
<reference evidence="4" key="1">
    <citation type="journal article" date="2014" name="Int. J. Syst. Evol. Microbiol.">
        <title>Complete genome sequence of Corynebacterium casei LMG S-19264T (=DSM 44701T), isolated from a smear-ripened cheese.</title>
        <authorList>
            <consortium name="US DOE Joint Genome Institute (JGI-PGF)"/>
            <person name="Walter F."/>
            <person name="Albersmeier A."/>
            <person name="Kalinowski J."/>
            <person name="Ruckert C."/>
        </authorList>
    </citation>
    <scope>NUCLEOTIDE SEQUENCE</scope>
    <source>
        <strain evidence="4">JCM 19596</strain>
    </source>
</reference>
<dbReference type="InterPro" id="IPR020084">
    <property type="entry name" value="NUDIX_hydrolase_CS"/>
</dbReference>
<dbReference type="PROSITE" id="PS51462">
    <property type="entry name" value="NUDIX"/>
    <property type="match status" value="1"/>
</dbReference>